<protein>
    <submittedName>
        <fullName evidence="1">Uncharacterized protein</fullName>
    </submittedName>
</protein>
<evidence type="ECO:0000313" key="1">
    <source>
        <dbReference type="EMBL" id="GFX90342.1"/>
    </source>
</evidence>
<sequence length="101" mass="11579">MHSATQRTRRNRSCGSVPETFSTRRKTCVHRPGTLLIFDELPSCSRLLIEFGASCHRSVTPTQERHFWTPFFSKRRSSSKTSLAKTIQGHLFCHFGLILTL</sequence>
<comment type="caution">
    <text evidence="1">The sequence shown here is derived from an EMBL/GenBank/DDBJ whole genome shotgun (WGS) entry which is preliminary data.</text>
</comment>
<name>A0A8X6RJ36_TRICX</name>
<keyword evidence="2" id="KW-1185">Reference proteome</keyword>
<dbReference type="Proteomes" id="UP000887159">
    <property type="component" value="Unassembled WGS sequence"/>
</dbReference>
<organism evidence="1 2">
    <name type="scientific">Trichonephila clavipes</name>
    <name type="common">Golden silk orbweaver</name>
    <name type="synonym">Nephila clavipes</name>
    <dbReference type="NCBI Taxonomy" id="2585209"/>
    <lineage>
        <taxon>Eukaryota</taxon>
        <taxon>Metazoa</taxon>
        <taxon>Ecdysozoa</taxon>
        <taxon>Arthropoda</taxon>
        <taxon>Chelicerata</taxon>
        <taxon>Arachnida</taxon>
        <taxon>Araneae</taxon>
        <taxon>Araneomorphae</taxon>
        <taxon>Entelegynae</taxon>
        <taxon>Araneoidea</taxon>
        <taxon>Nephilidae</taxon>
        <taxon>Trichonephila</taxon>
    </lineage>
</organism>
<accession>A0A8X6RJ36</accession>
<proteinExistence type="predicted"/>
<evidence type="ECO:0000313" key="2">
    <source>
        <dbReference type="Proteomes" id="UP000887159"/>
    </source>
</evidence>
<gene>
    <name evidence="1" type="ORF">TNCV_3849171</name>
</gene>
<reference evidence="1" key="1">
    <citation type="submission" date="2020-08" db="EMBL/GenBank/DDBJ databases">
        <title>Multicomponent nature underlies the extraordinary mechanical properties of spider dragline silk.</title>
        <authorList>
            <person name="Kono N."/>
            <person name="Nakamura H."/>
            <person name="Mori M."/>
            <person name="Yoshida Y."/>
            <person name="Ohtoshi R."/>
            <person name="Malay A.D."/>
            <person name="Moran D.A.P."/>
            <person name="Tomita M."/>
            <person name="Numata K."/>
            <person name="Arakawa K."/>
        </authorList>
    </citation>
    <scope>NUCLEOTIDE SEQUENCE</scope>
</reference>
<dbReference type="AlphaFoldDB" id="A0A8X6RJ36"/>
<dbReference type="EMBL" id="BMAU01021094">
    <property type="protein sequence ID" value="GFX90342.1"/>
    <property type="molecule type" value="Genomic_DNA"/>
</dbReference>